<gene>
    <name evidence="2" type="ORF">FUG_LOCUS237253</name>
    <name evidence="1" type="ORF">MDCFG202_LOCUS97395</name>
</gene>
<protein>
    <submittedName>
        <fullName evidence="1">Uncharacterized protein</fullName>
    </submittedName>
</protein>
<sequence length="72" mass="8204">METQFLPFDYGNKKRLEEQLILVLGSGNFQVVEVRHHKTAIIGIQHLTTFTLHTGNLNDNNWRCPGQTVGQV</sequence>
<reference evidence="2" key="1">
    <citation type="submission" date="2019-04" db="EMBL/GenBank/DDBJ databases">
        <authorList>
            <person name="Melise S."/>
            <person name="Noan J."/>
            <person name="Okalmin O."/>
        </authorList>
    </citation>
    <scope>NUCLEOTIDE SEQUENCE</scope>
    <source>
        <strain evidence="2">FN9</strain>
    </source>
</reference>
<evidence type="ECO:0000313" key="2">
    <source>
        <dbReference type="EMBL" id="VIO57054.1"/>
    </source>
</evidence>
<dbReference type="EMBL" id="CAAKMV010000127">
    <property type="protein sequence ID" value="VIO57054.1"/>
    <property type="molecule type" value="Genomic_DNA"/>
</dbReference>
<evidence type="ECO:0000313" key="3">
    <source>
        <dbReference type="Proteomes" id="UP000746612"/>
    </source>
</evidence>
<evidence type="ECO:0000313" key="1">
    <source>
        <dbReference type="EMBL" id="CAG1971344.1"/>
    </source>
</evidence>
<dbReference type="EMBL" id="CAJPIJ010000090">
    <property type="protein sequence ID" value="CAG1971344.1"/>
    <property type="molecule type" value="Genomic_DNA"/>
</dbReference>
<dbReference type="Proteomes" id="UP000746612">
    <property type="component" value="Unassembled WGS sequence"/>
</dbReference>
<reference evidence="1" key="2">
    <citation type="submission" date="2021-03" db="EMBL/GenBank/DDBJ databases">
        <authorList>
            <person name="Alouane T."/>
            <person name="Langin T."/>
            <person name="Bonhomme L."/>
        </authorList>
    </citation>
    <scope>NUCLEOTIDE SEQUENCE</scope>
    <source>
        <strain evidence="1">MDC_Fg202</strain>
    </source>
</reference>
<accession>A0A4U9ELP3</accession>
<organism evidence="1 3">
    <name type="scientific">Gibberella zeae</name>
    <name type="common">Wheat head blight fungus</name>
    <name type="synonym">Fusarium graminearum</name>
    <dbReference type="NCBI Taxonomy" id="5518"/>
    <lineage>
        <taxon>Eukaryota</taxon>
        <taxon>Fungi</taxon>
        <taxon>Dikarya</taxon>
        <taxon>Ascomycota</taxon>
        <taxon>Pezizomycotina</taxon>
        <taxon>Sordariomycetes</taxon>
        <taxon>Hypocreomycetidae</taxon>
        <taxon>Hypocreales</taxon>
        <taxon>Nectriaceae</taxon>
        <taxon>Fusarium</taxon>
    </lineage>
</organism>
<dbReference type="AlphaFoldDB" id="A0A4U9ELP3"/>
<proteinExistence type="predicted"/>
<name>A0A4U9ELP3_GIBZA</name>